<evidence type="ECO:0000313" key="2">
    <source>
        <dbReference type="EMBL" id="KLU84461.1"/>
    </source>
</evidence>
<reference evidence="2" key="3">
    <citation type="submission" date="2011-03" db="EMBL/GenBank/DDBJ databases">
        <title>Annotation of Magnaporthe poae ATCC 64411.</title>
        <authorList>
            <person name="Ma L.-J."/>
            <person name="Dead R."/>
            <person name="Young S.K."/>
            <person name="Zeng Q."/>
            <person name="Gargeya S."/>
            <person name="Fitzgerald M."/>
            <person name="Haas B."/>
            <person name="Abouelleil A."/>
            <person name="Alvarado L."/>
            <person name="Arachchi H.M."/>
            <person name="Berlin A."/>
            <person name="Brown A."/>
            <person name="Chapman S.B."/>
            <person name="Chen Z."/>
            <person name="Dunbar C."/>
            <person name="Freedman E."/>
            <person name="Gearin G."/>
            <person name="Gellesch M."/>
            <person name="Goldberg J."/>
            <person name="Griggs A."/>
            <person name="Gujja S."/>
            <person name="Heiman D."/>
            <person name="Howarth C."/>
            <person name="Larson L."/>
            <person name="Lui A."/>
            <person name="MacDonald P.J.P."/>
            <person name="Mehta T."/>
            <person name="Montmayeur A."/>
            <person name="Murphy C."/>
            <person name="Neiman D."/>
            <person name="Pearson M."/>
            <person name="Priest M."/>
            <person name="Roberts A."/>
            <person name="Saif S."/>
            <person name="Shea T."/>
            <person name="Shenoy N."/>
            <person name="Sisk P."/>
            <person name="Stolte C."/>
            <person name="Sykes S."/>
            <person name="Yandava C."/>
            <person name="Wortman J."/>
            <person name="Nusbaum C."/>
            <person name="Birren B."/>
        </authorList>
    </citation>
    <scope>NUCLEOTIDE SEQUENCE</scope>
    <source>
        <strain evidence="2">ATCC 64411</strain>
    </source>
</reference>
<name>A0A0C4DU68_MAGP6</name>
<sequence>MCARDTSISRRQAIGPRHKEIDWEVRVMDGNQWRAFSFGALPFWICGGVGTQRGERDATALGRIQEKIIRRTGHDTQRSPPSAPSSALQLRMRAHDSLQDIQKSRIEVAKANCLSQKKYSARGVPRPLEPLSSSPTALEALRWLRFVIVVFHLPVPSHRLGFALVRDRVLVLLWLWRLRWESYPKSHCRRRLSARSPCVLSQSLYKLGALSRVRHRHLGCCGCRPSPKFPWCLRQSPEAPKSRSRRRHRIHSFSNSLAAASFVSGSRRFRNHTTPPVRYLAALGAGNDRLSHGAVEVCASSDIAWPSLWDQQPYQPDSTLCVVPNAASTTVILRQVRQSGGCFLDWIRQFPTPLDCLPGSHANPNTPPAGSSFYGLHSAHITSLKISQSGHVQTADHA</sequence>
<accession>A0A0C4DU68</accession>
<reference evidence="3" key="4">
    <citation type="journal article" date="2015" name="G3 (Bethesda)">
        <title>Genome sequences of three phytopathogenic species of the Magnaporthaceae family of fungi.</title>
        <authorList>
            <person name="Okagaki L.H."/>
            <person name="Nunes C.C."/>
            <person name="Sailsbery J."/>
            <person name="Clay B."/>
            <person name="Brown D."/>
            <person name="John T."/>
            <person name="Oh Y."/>
            <person name="Young N."/>
            <person name="Fitzgerald M."/>
            <person name="Haas B.J."/>
            <person name="Zeng Q."/>
            <person name="Young S."/>
            <person name="Adiconis X."/>
            <person name="Fan L."/>
            <person name="Levin J.Z."/>
            <person name="Mitchell T.K."/>
            <person name="Okubara P.A."/>
            <person name="Farman M.L."/>
            <person name="Kohn L.M."/>
            <person name="Birren B."/>
            <person name="Ma L.-J."/>
            <person name="Dean R.A."/>
        </authorList>
    </citation>
    <scope>NUCLEOTIDE SEQUENCE</scope>
    <source>
        <strain evidence="3">ATCC 64411 / 73-15</strain>
    </source>
</reference>
<evidence type="ECO:0000256" key="1">
    <source>
        <dbReference type="SAM" id="MobiDB-lite"/>
    </source>
</evidence>
<dbReference type="EMBL" id="GL876967">
    <property type="protein sequence ID" value="KLU84461.1"/>
    <property type="molecule type" value="Genomic_DNA"/>
</dbReference>
<evidence type="ECO:0000313" key="3">
    <source>
        <dbReference type="EnsemblFungi" id="MAPG_03503T0"/>
    </source>
</evidence>
<protein>
    <submittedName>
        <fullName evidence="2 3">Uncharacterized protein</fullName>
    </submittedName>
</protein>
<reference evidence="2" key="2">
    <citation type="submission" date="2010-05" db="EMBL/GenBank/DDBJ databases">
        <title>The Genome Sequence of Magnaporthe poae strain ATCC 64411.</title>
        <authorList>
            <consortium name="The Broad Institute Genome Sequencing Platform"/>
            <consortium name="Broad Institute Genome Sequencing Center for Infectious Disease"/>
            <person name="Ma L.-J."/>
            <person name="Dead R."/>
            <person name="Young S."/>
            <person name="Zeng Q."/>
            <person name="Koehrsen M."/>
            <person name="Alvarado L."/>
            <person name="Berlin A."/>
            <person name="Chapman S.B."/>
            <person name="Chen Z."/>
            <person name="Freedman E."/>
            <person name="Gellesch M."/>
            <person name="Goldberg J."/>
            <person name="Griggs A."/>
            <person name="Gujja S."/>
            <person name="Heilman E.R."/>
            <person name="Heiman D."/>
            <person name="Hepburn T."/>
            <person name="Howarth C."/>
            <person name="Jen D."/>
            <person name="Larson L."/>
            <person name="Mehta T."/>
            <person name="Neiman D."/>
            <person name="Pearson M."/>
            <person name="Roberts A."/>
            <person name="Saif S."/>
            <person name="Shea T."/>
            <person name="Shenoy N."/>
            <person name="Sisk P."/>
            <person name="Stolte C."/>
            <person name="Sykes S."/>
            <person name="Walk T."/>
            <person name="White J."/>
            <person name="Yandava C."/>
            <person name="Haas B."/>
            <person name="Nusbaum C."/>
            <person name="Birren B."/>
        </authorList>
    </citation>
    <scope>NUCLEOTIDE SEQUENCE</scope>
    <source>
        <strain evidence="2">ATCC 64411</strain>
    </source>
</reference>
<reference evidence="3" key="5">
    <citation type="submission" date="2015-06" db="UniProtKB">
        <authorList>
            <consortium name="EnsemblFungi"/>
        </authorList>
    </citation>
    <scope>IDENTIFICATION</scope>
    <source>
        <strain evidence="3">ATCC 64411</strain>
    </source>
</reference>
<dbReference type="AlphaFoldDB" id="A0A0C4DU68"/>
<proteinExistence type="predicted"/>
<dbReference type="EnsemblFungi" id="MAPG_03503T0">
    <property type="protein sequence ID" value="MAPG_03503T0"/>
    <property type="gene ID" value="MAPG_03503"/>
</dbReference>
<reference evidence="4" key="1">
    <citation type="submission" date="2010-05" db="EMBL/GenBank/DDBJ databases">
        <title>The genome sequence of Magnaporthe poae strain ATCC 64411.</title>
        <authorList>
            <person name="Ma L.-J."/>
            <person name="Dead R."/>
            <person name="Young S."/>
            <person name="Zeng Q."/>
            <person name="Koehrsen M."/>
            <person name="Alvarado L."/>
            <person name="Berlin A."/>
            <person name="Chapman S.B."/>
            <person name="Chen Z."/>
            <person name="Freedman E."/>
            <person name="Gellesch M."/>
            <person name="Goldberg J."/>
            <person name="Griggs A."/>
            <person name="Gujja S."/>
            <person name="Heilman E.R."/>
            <person name="Heiman D."/>
            <person name="Hepburn T."/>
            <person name="Howarth C."/>
            <person name="Jen D."/>
            <person name="Larson L."/>
            <person name="Mehta T."/>
            <person name="Neiman D."/>
            <person name="Pearson M."/>
            <person name="Roberts A."/>
            <person name="Saif S."/>
            <person name="Shea T."/>
            <person name="Shenoy N."/>
            <person name="Sisk P."/>
            <person name="Stolte C."/>
            <person name="Sykes S."/>
            <person name="Walk T."/>
            <person name="White J."/>
            <person name="Yandava C."/>
            <person name="Haas B."/>
            <person name="Nusbaum C."/>
            <person name="Birren B."/>
        </authorList>
    </citation>
    <scope>NUCLEOTIDE SEQUENCE [LARGE SCALE GENOMIC DNA]</scope>
    <source>
        <strain evidence="4">ATCC 64411 / 73-15</strain>
    </source>
</reference>
<gene>
    <name evidence="2" type="ORF">MAPG_03503</name>
</gene>
<keyword evidence="4" id="KW-1185">Reference proteome</keyword>
<organism evidence="3 4">
    <name type="scientific">Magnaporthiopsis poae (strain ATCC 64411 / 73-15)</name>
    <name type="common">Kentucky bluegrass fungus</name>
    <name type="synonym">Magnaporthe poae</name>
    <dbReference type="NCBI Taxonomy" id="644358"/>
    <lineage>
        <taxon>Eukaryota</taxon>
        <taxon>Fungi</taxon>
        <taxon>Dikarya</taxon>
        <taxon>Ascomycota</taxon>
        <taxon>Pezizomycotina</taxon>
        <taxon>Sordariomycetes</taxon>
        <taxon>Sordariomycetidae</taxon>
        <taxon>Magnaporthales</taxon>
        <taxon>Magnaporthaceae</taxon>
        <taxon>Magnaporthiopsis</taxon>
    </lineage>
</organism>
<dbReference type="Proteomes" id="UP000011715">
    <property type="component" value="Unassembled WGS sequence"/>
</dbReference>
<dbReference type="VEuPathDB" id="FungiDB:MAPG_03503"/>
<evidence type="ECO:0000313" key="4">
    <source>
        <dbReference type="Proteomes" id="UP000011715"/>
    </source>
</evidence>
<feature type="region of interest" description="Disordered" evidence="1">
    <location>
        <begin position="69"/>
        <end position="88"/>
    </location>
</feature>
<dbReference type="EMBL" id="ADBL01000838">
    <property type="status" value="NOT_ANNOTATED_CDS"/>
    <property type="molecule type" value="Genomic_DNA"/>
</dbReference>